<reference evidence="8" key="3">
    <citation type="submission" date="2024-02" db="UniProtKB">
        <authorList>
            <consortium name="WormBaseParasite"/>
        </authorList>
    </citation>
    <scope>IDENTIFICATION</scope>
    <source>
        <strain evidence="8">pt0022</strain>
    </source>
</reference>
<dbReference type="GO" id="GO:0016020">
    <property type="term" value="C:membrane"/>
    <property type="evidence" value="ECO:0007669"/>
    <property type="project" value="UniProtKB-SubCell"/>
</dbReference>
<dbReference type="Gene3D" id="1.20.1070.10">
    <property type="entry name" value="Rhodopsin 7-helix transmembrane proteins"/>
    <property type="match status" value="1"/>
</dbReference>
<accession>A0AAF5PKW2</accession>
<protein>
    <recommendedName>
        <fullName evidence="6">G-protein coupled receptors family 1 profile domain-containing protein</fullName>
    </recommendedName>
</protein>
<keyword evidence="3 5" id="KW-1133">Transmembrane helix</keyword>
<feature type="transmembrane region" description="Helical" evidence="5">
    <location>
        <begin position="167"/>
        <end position="187"/>
    </location>
</feature>
<evidence type="ECO:0000256" key="1">
    <source>
        <dbReference type="ARBA" id="ARBA00004370"/>
    </source>
</evidence>
<dbReference type="PRINTS" id="PR00237">
    <property type="entry name" value="GPCRRHODOPSN"/>
</dbReference>
<keyword evidence="2 5" id="KW-0812">Transmembrane</keyword>
<dbReference type="Pfam" id="PF00001">
    <property type="entry name" value="7tm_1"/>
    <property type="match status" value="1"/>
</dbReference>
<keyword evidence="4 5" id="KW-0472">Membrane</keyword>
<dbReference type="PROSITE" id="PS50262">
    <property type="entry name" value="G_PROTEIN_RECEP_F1_2"/>
    <property type="match status" value="1"/>
</dbReference>
<evidence type="ECO:0000256" key="2">
    <source>
        <dbReference type="ARBA" id="ARBA00022692"/>
    </source>
</evidence>
<dbReference type="PANTHER" id="PTHR24224:SF37">
    <property type="entry name" value="G-PROTEIN COUPLED RECEPTORS FAMILY 1 PROFILE DOMAIN-CONTAINING PROTEIN"/>
    <property type="match status" value="1"/>
</dbReference>
<dbReference type="InterPro" id="IPR052665">
    <property type="entry name" value="Neuropeptide-GPCR"/>
</dbReference>
<dbReference type="Proteomes" id="UP000093561">
    <property type="component" value="Unassembled WGS sequence"/>
</dbReference>
<reference evidence="7" key="2">
    <citation type="journal article" date="2016" name="Mol. Ecol.">
        <title>Population genomics of the filarial nematode parasite Wuchereria bancrofti from mosquitoes.</title>
        <authorList>
            <person name="Small S.T."/>
            <person name="Reimer L.J."/>
            <person name="Tisch D.J."/>
            <person name="King C.L."/>
            <person name="Christensen B.M."/>
            <person name="Siba P.M."/>
            <person name="Kazura J.W."/>
            <person name="Serre D."/>
            <person name="Zimmerman P.A."/>
        </authorList>
    </citation>
    <scope>NUCLEOTIDE SEQUENCE</scope>
    <source>
        <strain evidence="7">pt0022</strain>
    </source>
</reference>
<dbReference type="GO" id="GO:0004930">
    <property type="term" value="F:G protein-coupled receptor activity"/>
    <property type="evidence" value="ECO:0007669"/>
    <property type="project" value="InterPro"/>
</dbReference>
<reference evidence="7" key="1">
    <citation type="submission" date="2015-03" db="EMBL/GenBank/DDBJ databases">
        <title>Wuchereria bancrofti Genome Sequencing Papua New Guinea Strain.</title>
        <authorList>
            <person name="Small S.T."/>
            <person name="Serre D."/>
            <person name="Zimmerman P.A."/>
        </authorList>
    </citation>
    <scope>NUCLEOTIDE SEQUENCE [LARGE SCALE GENOMIC DNA]</scope>
    <source>
        <strain evidence="7">pt0022</strain>
    </source>
</reference>
<sequence>MKDAGELIVSNDSSANFSYDYYEYIDEQDFLANDPIVRNVAAVTLLIYFIAAIVGIPANIYVLIRMKKLAKNDSERYRSGTGIALCSMAAADLCSLLLILSQNLMQLYPQLGGDEVLMHYVCKAVLFLTHTVTGISVWSWLLLSTLRYLAIRHPLFHLQLWQMPYRALSFIIIVSLALNAWFLLAVHSTQFGCIQQALFRSLVWNRLFHIVECAWSFCVPCLLIFIMDISVLIKSTMGSCDTGLLQTFSAQKRFEQTFEPSIIACVYSRSNQTLIRHKHSRTLWRWLAIALICIILNTPENMYRLVILFGMPDVHEEALHFSARMLAQALYFSQFAFNAVYLALFVFDKSTRPKSYFEHSAGRNSISAVQLSKYGKEYSEKVNGLTAV</sequence>
<dbReference type="SUPFAM" id="SSF81321">
    <property type="entry name" value="Family A G protein-coupled receptor-like"/>
    <property type="match status" value="1"/>
</dbReference>
<dbReference type="CDD" id="cd00637">
    <property type="entry name" value="7tm_classA_rhodopsin-like"/>
    <property type="match status" value="1"/>
</dbReference>
<feature type="transmembrane region" description="Helical" evidence="5">
    <location>
        <begin position="40"/>
        <end position="62"/>
    </location>
</feature>
<evidence type="ECO:0000313" key="8">
    <source>
        <dbReference type="WBParaSite" id="mrna-Wban_02173"/>
    </source>
</evidence>
<dbReference type="InterPro" id="IPR017452">
    <property type="entry name" value="GPCR_Rhodpsn_7TM"/>
</dbReference>
<dbReference type="AlphaFoldDB" id="A0AAF5PKW2"/>
<evidence type="ECO:0000259" key="6">
    <source>
        <dbReference type="PROSITE" id="PS50262"/>
    </source>
</evidence>
<feature type="domain" description="G-protein coupled receptors family 1 profile" evidence="6">
    <location>
        <begin position="58"/>
        <end position="342"/>
    </location>
</feature>
<evidence type="ECO:0000256" key="4">
    <source>
        <dbReference type="ARBA" id="ARBA00023136"/>
    </source>
</evidence>
<dbReference type="PANTHER" id="PTHR24224">
    <property type="entry name" value="CARDIOACCELERATORY PEPTIDE RECEPTOR-RELATED"/>
    <property type="match status" value="1"/>
</dbReference>
<feature type="transmembrane region" description="Helical" evidence="5">
    <location>
        <begin position="286"/>
        <end position="309"/>
    </location>
</feature>
<feature type="transmembrane region" description="Helical" evidence="5">
    <location>
        <begin position="83"/>
        <end position="104"/>
    </location>
</feature>
<comment type="subcellular location">
    <subcellularLocation>
        <location evidence="1">Membrane</location>
    </subcellularLocation>
</comment>
<dbReference type="InterPro" id="IPR000276">
    <property type="entry name" value="GPCR_Rhodpsn"/>
</dbReference>
<feature type="transmembrane region" description="Helical" evidence="5">
    <location>
        <begin position="329"/>
        <end position="347"/>
    </location>
</feature>
<organism evidence="7 8">
    <name type="scientific">Wuchereria bancrofti</name>
    <dbReference type="NCBI Taxonomy" id="6293"/>
    <lineage>
        <taxon>Eukaryota</taxon>
        <taxon>Metazoa</taxon>
        <taxon>Ecdysozoa</taxon>
        <taxon>Nematoda</taxon>
        <taxon>Chromadorea</taxon>
        <taxon>Rhabditida</taxon>
        <taxon>Spirurina</taxon>
        <taxon>Spiruromorpha</taxon>
        <taxon>Filarioidea</taxon>
        <taxon>Onchocercidae</taxon>
        <taxon>Wuchereria</taxon>
    </lineage>
</organism>
<evidence type="ECO:0000313" key="7">
    <source>
        <dbReference type="Proteomes" id="UP000093561"/>
    </source>
</evidence>
<proteinExistence type="predicted"/>
<evidence type="ECO:0000256" key="5">
    <source>
        <dbReference type="SAM" id="Phobius"/>
    </source>
</evidence>
<dbReference type="WBParaSite" id="mrna-Wban_02173">
    <property type="protein sequence ID" value="mrna-Wban_02173"/>
    <property type="gene ID" value="Wban_02173"/>
</dbReference>
<name>A0AAF5PKW2_WUCBA</name>
<feature type="transmembrane region" description="Helical" evidence="5">
    <location>
        <begin position="207"/>
        <end position="227"/>
    </location>
</feature>
<evidence type="ECO:0000256" key="3">
    <source>
        <dbReference type="ARBA" id="ARBA00022989"/>
    </source>
</evidence>
<feature type="transmembrane region" description="Helical" evidence="5">
    <location>
        <begin position="124"/>
        <end position="146"/>
    </location>
</feature>